<comment type="caution">
    <text evidence="1">The sequence shown here is derived from an EMBL/GenBank/DDBJ whole genome shotgun (WGS) entry which is preliminary data.</text>
</comment>
<organism evidence="1 2">
    <name type="scientific">Hamadaea flava</name>
    <dbReference type="NCBI Taxonomy" id="1742688"/>
    <lineage>
        <taxon>Bacteria</taxon>
        <taxon>Bacillati</taxon>
        <taxon>Actinomycetota</taxon>
        <taxon>Actinomycetes</taxon>
        <taxon>Micromonosporales</taxon>
        <taxon>Micromonosporaceae</taxon>
        <taxon>Hamadaea</taxon>
    </lineage>
</organism>
<sequence>MRISHDIARPGSVATGSRSAAYPAFQRFVSEGRRKDDWEWQFELGLDCMLDGIAVRVREAANT</sequence>
<dbReference type="EMBL" id="JBHSAY010000009">
    <property type="protein sequence ID" value="MFC4132145.1"/>
    <property type="molecule type" value="Genomic_DNA"/>
</dbReference>
<proteinExistence type="predicted"/>
<dbReference type="RefSeq" id="WP_253753795.1">
    <property type="nucleotide sequence ID" value="NZ_JAMZDZ010000001.1"/>
</dbReference>
<reference evidence="2" key="1">
    <citation type="journal article" date="2019" name="Int. J. Syst. Evol. Microbiol.">
        <title>The Global Catalogue of Microorganisms (GCM) 10K type strain sequencing project: providing services to taxonomists for standard genome sequencing and annotation.</title>
        <authorList>
            <consortium name="The Broad Institute Genomics Platform"/>
            <consortium name="The Broad Institute Genome Sequencing Center for Infectious Disease"/>
            <person name="Wu L."/>
            <person name="Ma J."/>
        </authorList>
    </citation>
    <scope>NUCLEOTIDE SEQUENCE [LARGE SCALE GENOMIC DNA]</scope>
    <source>
        <strain evidence="2">CGMCC 4.7289</strain>
    </source>
</reference>
<evidence type="ECO:0000313" key="1">
    <source>
        <dbReference type="EMBL" id="MFC4132145.1"/>
    </source>
</evidence>
<keyword evidence="2" id="KW-1185">Reference proteome</keyword>
<name>A0ABV8LN26_9ACTN</name>
<dbReference type="Gene3D" id="1.10.357.10">
    <property type="entry name" value="Tetracycline Repressor, domain 2"/>
    <property type="match status" value="1"/>
</dbReference>
<accession>A0ABV8LN26</accession>
<dbReference type="Proteomes" id="UP001595816">
    <property type="component" value="Unassembled WGS sequence"/>
</dbReference>
<dbReference type="InterPro" id="IPR036271">
    <property type="entry name" value="Tet_transcr_reg_TetR-rel_C_sf"/>
</dbReference>
<gene>
    <name evidence="1" type="ORF">ACFOZ4_16160</name>
</gene>
<evidence type="ECO:0000313" key="2">
    <source>
        <dbReference type="Proteomes" id="UP001595816"/>
    </source>
</evidence>
<protein>
    <submittedName>
        <fullName evidence="1">TetR/AcrR family transcriptional regulator C-terminal domain-containing protein</fullName>
    </submittedName>
</protein>
<dbReference type="SUPFAM" id="SSF48498">
    <property type="entry name" value="Tetracyclin repressor-like, C-terminal domain"/>
    <property type="match status" value="1"/>
</dbReference>